<evidence type="ECO:0000313" key="13">
    <source>
        <dbReference type="Proteomes" id="UP001174136"/>
    </source>
</evidence>
<sequence>MEDDECLSEFRVKKCDLPALAAALGIPEKFTCEQRSVVGGMEGLCILLKRLTYPCRYSDMMPRFGQRQTVPVLSMATNTVLEYIYDRHHHRITEWNDIIMNPASLQTYADRIHQMGAPLDNCFGFIDGTVPGHRTPKWIDWEHLWTKGKKHDSGMLADSNLLAVMEQHAIAPDGRRMCVYGDPAYPLRVHLQAPFRHVHLTPEMQAFNKGMNEARVAVEWLFGDIANYFKFLDFKKNLKIELSCSQHDLTLLLLLLEYHGLLLLKESHHFSIGWSVELKTSMSGNVSSSNSVVQARRMVDQLRVEVGMERFKVLYPAKTWAQEISLAAAELAQYCQDHRCSDPLLTGIAASSNPFKDKKTCVLL</sequence>
<dbReference type="PROSITE" id="PS50058">
    <property type="entry name" value="G_PROTEIN_GAMMA"/>
    <property type="match status" value="1"/>
</dbReference>
<dbReference type="AlphaFoldDB" id="A0AA47P7D4"/>
<dbReference type="GO" id="GO:0005886">
    <property type="term" value="C:plasma membrane"/>
    <property type="evidence" value="ECO:0007669"/>
    <property type="project" value="UniProtKB-SubCell"/>
</dbReference>
<name>A0AA47P7D4_MERPO</name>
<dbReference type="InterPro" id="IPR036284">
    <property type="entry name" value="GGL_sf"/>
</dbReference>
<dbReference type="Gene3D" id="4.10.260.10">
    <property type="entry name" value="Transducin (heterotrimeric G protein), gamma chain"/>
    <property type="match status" value="1"/>
</dbReference>
<keyword evidence="13" id="KW-1185">Reference proteome</keyword>
<keyword evidence="5" id="KW-0488">Methylation</keyword>
<keyword evidence="9" id="KW-0449">Lipoprotein</keyword>
<dbReference type="CDD" id="cd00068">
    <property type="entry name" value="GGL"/>
    <property type="match status" value="1"/>
</dbReference>
<evidence type="ECO:0000256" key="3">
    <source>
        <dbReference type="ARBA" id="ARBA00007431"/>
    </source>
</evidence>
<evidence type="ECO:0000256" key="6">
    <source>
        <dbReference type="ARBA" id="ARBA00022723"/>
    </source>
</evidence>
<comment type="subcellular location">
    <subcellularLocation>
        <location evidence="2">Cell membrane</location>
        <topology evidence="2">Lipid-anchor</topology>
        <orientation evidence="2">Cytoplasmic side</orientation>
    </subcellularLocation>
</comment>
<protein>
    <submittedName>
        <fullName evidence="12">Guanine nucleotide-binding protein G(I)/G(S)/G(O) subunit gamma-12</fullName>
    </submittedName>
</protein>
<evidence type="ECO:0000313" key="12">
    <source>
        <dbReference type="EMBL" id="KAK0150153.1"/>
    </source>
</evidence>
<dbReference type="GO" id="GO:0007186">
    <property type="term" value="P:G protein-coupled receptor signaling pathway"/>
    <property type="evidence" value="ECO:0007669"/>
    <property type="project" value="InterPro"/>
</dbReference>
<feature type="domain" description="G protein gamma" evidence="11">
    <location>
        <begin position="288"/>
        <end position="364"/>
    </location>
</feature>
<keyword evidence="4" id="KW-1003">Cell membrane</keyword>
<organism evidence="12 13">
    <name type="scientific">Merluccius polli</name>
    <name type="common">Benguela hake</name>
    <name type="synonym">Merluccius cadenati</name>
    <dbReference type="NCBI Taxonomy" id="89951"/>
    <lineage>
        <taxon>Eukaryota</taxon>
        <taxon>Metazoa</taxon>
        <taxon>Chordata</taxon>
        <taxon>Craniata</taxon>
        <taxon>Vertebrata</taxon>
        <taxon>Euteleostomi</taxon>
        <taxon>Actinopterygii</taxon>
        <taxon>Neopterygii</taxon>
        <taxon>Teleostei</taxon>
        <taxon>Neoteleostei</taxon>
        <taxon>Acanthomorphata</taxon>
        <taxon>Zeiogadaria</taxon>
        <taxon>Gadariae</taxon>
        <taxon>Gadiformes</taxon>
        <taxon>Gadoidei</taxon>
        <taxon>Merlucciidae</taxon>
        <taxon>Merluccius</taxon>
    </lineage>
</organism>
<evidence type="ECO:0000259" key="11">
    <source>
        <dbReference type="PROSITE" id="PS50058"/>
    </source>
</evidence>
<keyword evidence="7" id="KW-0472">Membrane</keyword>
<dbReference type="Proteomes" id="UP001174136">
    <property type="component" value="Unassembled WGS sequence"/>
</dbReference>
<dbReference type="InterPro" id="IPR027806">
    <property type="entry name" value="HARBI1_dom"/>
</dbReference>
<dbReference type="SUPFAM" id="SSF48670">
    <property type="entry name" value="Transducin (heterotrimeric G protein), gamma chain"/>
    <property type="match status" value="1"/>
</dbReference>
<dbReference type="InterPro" id="IPR015898">
    <property type="entry name" value="G-protein_gamma-like_dom"/>
</dbReference>
<evidence type="ECO:0000256" key="8">
    <source>
        <dbReference type="ARBA" id="ARBA00023224"/>
    </source>
</evidence>
<comment type="caution">
    <text evidence="12">The sequence shown here is derived from an EMBL/GenBank/DDBJ whole genome shotgun (WGS) entry which is preliminary data.</text>
</comment>
<accession>A0AA47P7D4</accession>
<keyword evidence="8" id="KW-0807">Transducer</keyword>
<keyword evidence="10" id="KW-0636">Prenylation</keyword>
<dbReference type="Pfam" id="PF13359">
    <property type="entry name" value="DDE_Tnp_4"/>
    <property type="match status" value="1"/>
</dbReference>
<evidence type="ECO:0000256" key="5">
    <source>
        <dbReference type="ARBA" id="ARBA00022481"/>
    </source>
</evidence>
<evidence type="ECO:0000256" key="10">
    <source>
        <dbReference type="ARBA" id="ARBA00023289"/>
    </source>
</evidence>
<dbReference type="PANTHER" id="PTHR34615">
    <property type="entry name" value="PX DOMAIN-CONTAINING PROTEIN"/>
    <property type="match status" value="1"/>
</dbReference>
<evidence type="ECO:0000256" key="4">
    <source>
        <dbReference type="ARBA" id="ARBA00022475"/>
    </source>
</evidence>
<comment type="cofactor">
    <cofactor evidence="1">
        <name>a divalent metal cation</name>
        <dbReference type="ChEBI" id="CHEBI:60240"/>
    </cofactor>
</comment>
<dbReference type="PANTHER" id="PTHR34615:SF1">
    <property type="entry name" value="PX DOMAIN-CONTAINING PROTEIN"/>
    <property type="match status" value="1"/>
</dbReference>
<proteinExistence type="inferred from homology"/>
<evidence type="ECO:0000256" key="7">
    <source>
        <dbReference type="ARBA" id="ARBA00023136"/>
    </source>
</evidence>
<evidence type="ECO:0000256" key="2">
    <source>
        <dbReference type="ARBA" id="ARBA00004342"/>
    </source>
</evidence>
<dbReference type="SMART" id="SM00224">
    <property type="entry name" value="GGL"/>
    <property type="match status" value="1"/>
</dbReference>
<dbReference type="Pfam" id="PF00631">
    <property type="entry name" value="G-gamma"/>
    <property type="match status" value="1"/>
</dbReference>
<dbReference type="GO" id="GO:0046872">
    <property type="term" value="F:metal ion binding"/>
    <property type="evidence" value="ECO:0007669"/>
    <property type="project" value="UniProtKB-KW"/>
</dbReference>
<dbReference type="SMART" id="SM01224">
    <property type="entry name" value="G_gamma"/>
    <property type="match status" value="1"/>
</dbReference>
<keyword evidence="6" id="KW-0479">Metal-binding</keyword>
<reference evidence="12" key="1">
    <citation type="journal article" date="2023" name="Front. Mar. Sci.">
        <title>A new Merluccius polli reference genome to investigate the effects of global change in West African waters.</title>
        <authorList>
            <person name="Mateo J.L."/>
            <person name="Blanco-Fernandez C."/>
            <person name="Garcia-Vazquez E."/>
            <person name="Machado-Schiaffino G."/>
        </authorList>
    </citation>
    <scope>NUCLEOTIDE SEQUENCE</scope>
    <source>
        <strain evidence="12">C29</strain>
        <tissue evidence="12">Fin</tissue>
    </source>
</reference>
<dbReference type="EMBL" id="JAOPHQ010001585">
    <property type="protein sequence ID" value="KAK0150153.1"/>
    <property type="molecule type" value="Genomic_DNA"/>
</dbReference>
<evidence type="ECO:0000256" key="1">
    <source>
        <dbReference type="ARBA" id="ARBA00001968"/>
    </source>
</evidence>
<evidence type="ECO:0000256" key="9">
    <source>
        <dbReference type="ARBA" id="ARBA00023288"/>
    </source>
</evidence>
<gene>
    <name evidence="12" type="primary">Gng12_0</name>
    <name evidence="12" type="ORF">N1851_009084</name>
</gene>
<comment type="similarity">
    <text evidence="3">Belongs to the G protein gamma family.</text>
</comment>
<dbReference type="FunFam" id="4.10.260.10:FF:000001">
    <property type="entry name" value="Guanine nucleotide-binding protein subunit gamma"/>
    <property type="match status" value="1"/>
</dbReference>